<dbReference type="Proteomes" id="UP000011134">
    <property type="component" value="Unassembled WGS sequence"/>
</dbReference>
<comment type="caution">
    <text evidence="3">The sequence shown here is derived from an EMBL/GenBank/DDBJ whole genome shotgun (WGS) entry which is preliminary data.</text>
</comment>
<accession>L8J7J9</accession>
<feature type="signal peptide" evidence="2">
    <location>
        <begin position="1"/>
        <end position="17"/>
    </location>
</feature>
<evidence type="ECO:0000256" key="1">
    <source>
        <dbReference type="SAM" id="MobiDB-lite"/>
    </source>
</evidence>
<dbReference type="AlphaFoldDB" id="L8J7J9"/>
<protein>
    <recommendedName>
        <fullName evidence="5">Lipoprotein</fullName>
    </recommendedName>
</protein>
<evidence type="ECO:0000313" key="4">
    <source>
        <dbReference type="Proteomes" id="UP000011134"/>
    </source>
</evidence>
<feature type="region of interest" description="Disordered" evidence="1">
    <location>
        <begin position="22"/>
        <end position="54"/>
    </location>
</feature>
<dbReference type="OrthoDB" id="5814891at2"/>
<feature type="chain" id="PRO_5003992736" description="Lipoprotein" evidence="2">
    <location>
        <begin position="18"/>
        <end position="190"/>
    </location>
</feature>
<proteinExistence type="predicted"/>
<dbReference type="RefSeq" id="WP_007470611.1">
    <property type="nucleotide sequence ID" value="NZ_AMZO01000040.1"/>
</dbReference>
<dbReference type="PROSITE" id="PS51257">
    <property type="entry name" value="PROKAR_LIPOPROTEIN"/>
    <property type="match status" value="1"/>
</dbReference>
<keyword evidence="2" id="KW-0732">Signal</keyword>
<dbReference type="PATRIC" id="fig|1056511.3.peg.4560"/>
<evidence type="ECO:0000256" key="2">
    <source>
        <dbReference type="SAM" id="SignalP"/>
    </source>
</evidence>
<evidence type="ECO:0008006" key="5">
    <source>
        <dbReference type="Google" id="ProtNLM"/>
    </source>
</evidence>
<keyword evidence="4" id="KW-1185">Reference proteome</keyword>
<reference evidence="3 4" key="1">
    <citation type="submission" date="2012-12" db="EMBL/GenBank/DDBJ databases">
        <title>Genome Assembly of Photobacterium sp. AK15.</title>
        <authorList>
            <person name="Khatri I."/>
            <person name="Vaidya B."/>
            <person name="Srinivas T.N.R."/>
            <person name="Subramanian S."/>
            <person name="Pinnaka A."/>
        </authorList>
    </citation>
    <scope>NUCLEOTIDE SEQUENCE [LARGE SCALE GENOMIC DNA]</scope>
    <source>
        <strain evidence="3 4">AK15</strain>
    </source>
</reference>
<dbReference type="EMBL" id="AMZO01000040">
    <property type="protein sequence ID" value="ELR63452.1"/>
    <property type="molecule type" value="Genomic_DNA"/>
</dbReference>
<name>L8J7J9_9GAMM</name>
<evidence type="ECO:0000313" key="3">
    <source>
        <dbReference type="EMBL" id="ELR63452.1"/>
    </source>
</evidence>
<organism evidence="3 4">
    <name type="scientific">Photobacterium marinum</name>
    <dbReference type="NCBI Taxonomy" id="1056511"/>
    <lineage>
        <taxon>Bacteria</taxon>
        <taxon>Pseudomonadati</taxon>
        <taxon>Pseudomonadota</taxon>
        <taxon>Gammaproteobacteria</taxon>
        <taxon>Vibrionales</taxon>
        <taxon>Vibrionaceae</taxon>
        <taxon>Photobacterium</taxon>
    </lineage>
</organism>
<gene>
    <name evidence="3" type="ORF">C942_03745</name>
</gene>
<sequence>MMKLKKLTLGLACLLLAACSEPEKPSSTEAEAPEVGTPTEQTVEQAETEAPEPAEPLATDIWQAPTELTLSGVTVNLRSDLWLNSMPVIGDDGTQPAIKLQASVKLQSTDMKPLPGGIEITQVLLEQGDKQWLVNENLEVRGEGELTLEVVMQAGPEWESGSLVNVAIIFNFDGEEHRLVERDVAVSQVF</sequence>